<evidence type="ECO:0000313" key="2">
    <source>
        <dbReference type="EMBL" id="WNC72731.1"/>
    </source>
</evidence>
<organism evidence="2 3">
    <name type="scientific">Thalassotalea psychrophila</name>
    <dbReference type="NCBI Taxonomy" id="3065647"/>
    <lineage>
        <taxon>Bacteria</taxon>
        <taxon>Pseudomonadati</taxon>
        <taxon>Pseudomonadota</taxon>
        <taxon>Gammaproteobacteria</taxon>
        <taxon>Alteromonadales</taxon>
        <taxon>Colwelliaceae</taxon>
        <taxon>Thalassotalea</taxon>
    </lineage>
</organism>
<dbReference type="Pfam" id="PF13618">
    <property type="entry name" value="Gluconate_2-dh3"/>
    <property type="match status" value="1"/>
</dbReference>
<dbReference type="Proteomes" id="UP001258994">
    <property type="component" value="Chromosome"/>
</dbReference>
<evidence type="ECO:0000313" key="3">
    <source>
        <dbReference type="Proteomes" id="UP001258994"/>
    </source>
</evidence>
<dbReference type="Pfam" id="PF10518">
    <property type="entry name" value="TAT_signal"/>
    <property type="match status" value="1"/>
</dbReference>
<dbReference type="RefSeq" id="WP_348391847.1">
    <property type="nucleotide sequence ID" value="NZ_CP134145.1"/>
</dbReference>
<sequence length="220" mass="24469">MIAIHSFFDKRYKTPPCLKQRLSRRNFIKSAALTTALTALPVSTFAKINLADLSQDPWLTLNAVLEHLLPSSKSGPGAKELQAIHYLYNVVTQQPIEQDEKDFIEKGVGWLNGYTNGQLQKSFVNLTQAEKESSLKAISMSRAGENWISTLLSYLFEAMLAPPIYGGNPNGIGWQWLKHKPGFPLPAQGKRYYELSAYAAIKVTNVDDKVTPTKSQGKAL</sequence>
<keyword evidence="1" id="KW-0732">Signal</keyword>
<reference evidence="3" key="1">
    <citation type="submission" date="2023-09" db="EMBL/GenBank/DDBJ databases">
        <authorList>
            <person name="Li S."/>
            <person name="Li X."/>
            <person name="Zhang C."/>
            <person name="Zhao Z."/>
        </authorList>
    </citation>
    <scope>NUCLEOTIDE SEQUENCE [LARGE SCALE GENOMIC DNA]</scope>
    <source>
        <strain evidence="3">SQ149</strain>
    </source>
</reference>
<accession>A0ABY9TVE2</accession>
<gene>
    <name evidence="2" type="ORF">RGQ13_01755</name>
</gene>
<keyword evidence="3" id="KW-1185">Reference proteome</keyword>
<dbReference type="InterPro" id="IPR019546">
    <property type="entry name" value="TAT_signal_bac_arc"/>
</dbReference>
<proteinExistence type="predicted"/>
<name>A0ABY9TVE2_9GAMM</name>
<keyword evidence="2" id="KW-0560">Oxidoreductase</keyword>
<dbReference type="InterPro" id="IPR006311">
    <property type="entry name" value="TAT_signal"/>
</dbReference>
<dbReference type="PROSITE" id="PS51318">
    <property type="entry name" value="TAT"/>
    <property type="match status" value="1"/>
</dbReference>
<dbReference type="GO" id="GO:0016491">
    <property type="term" value="F:oxidoreductase activity"/>
    <property type="evidence" value="ECO:0007669"/>
    <property type="project" value="UniProtKB-KW"/>
</dbReference>
<evidence type="ECO:0000256" key="1">
    <source>
        <dbReference type="ARBA" id="ARBA00022729"/>
    </source>
</evidence>
<dbReference type="EC" id="1.-.-.-" evidence="2"/>
<dbReference type="EMBL" id="CP134145">
    <property type="protein sequence ID" value="WNC72731.1"/>
    <property type="molecule type" value="Genomic_DNA"/>
</dbReference>
<dbReference type="InterPro" id="IPR027056">
    <property type="entry name" value="Gluconate_2DH_su3"/>
</dbReference>
<protein>
    <submittedName>
        <fullName evidence="2">Gluconate 2-dehydrogenase subunit 3 family protein</fullName>
        <ecNumber evidence="2">1.-.-.-</ecNumber>
    </submittedName>
</protein>